<reference evidence="1 2" key="1">
    <citation type="submission" date="2018-09" db="EMBL/GenBank/DDBJ databases">
        <title>Paenibacillus aracenensis nov. sp. isolated from a cave in southern Spain.</title>
        <authorList>
            <person name="Jurado V."/>
            <person name="Gutierrez-Patricio S."/>
            <person name="Gonzalez-Pimentel J.L."/>
            <person name="Miller A.Z."/>
            <person name="Laiz L."/>
            <person name="Saiz-Jimenez C."/>
        </authorList>
    </citation>
    <scope>NUCLEOTIDE SEQUENCE [LARGE SCALE GENOMIC DNA]</scope>
    <source>
        <strain evidence="1 2">JCM 19203</strain>
    </source>
</reference>
<dbReference type="EMBL" id="QXQB01000003">
    <property type="protein sequence ID" value="RJX38979.1"/>
    <property type="molecule type" value="Genomic_DNA"/>
</dbReference>
<comment type="caution">
    <text evidence="1">The sequence shown here is derived from an EMBL/GenBank/DDBJ whole genome shotgun (WGS) entry which is preliminary data.</text>
</comment>
<proteinExistence type="predicted"/>
<protein>
    <submittedName>
        <fullName evidence="1">Uncharacterized protein</fullName>
    </submittedName>
</protein>
<gene>
    <name evidence="1" type="ORF">D3P09_15855</name>
</gene>
<name>A0A3A6PKX0_9BACL</name>
<accession>A0A3A6PKX0</accession>
<dbReference type="OrthoDB" id="9795830at2"/>
<sequence>MNIIENLYEGNIDPAASIVPRNPEYRVLIQKISDDLLKWKKKLSEDEFAELERLLDLRRKLEIMQARESFIQGFKIAGQMMVEVLNVED</sequence>
<evidence type="ECO:0000313" key="1">
    <source>
        <dbReference type="EMBL" id="RJX38979.1"/>
    </source>
</evidence>
<organism evidence="1 2">
    <name type="scientific">Paenibacillus pinisoli</name>
    <dbReference type="NCBI Taxonomy" id="1276110"/>
    <lineage>
        <taxon>Bacteria</taxon>
        <taxon>Bacillati</taxon>
        <taxon>Bacillota</taxon>
        <taxon>Bacilli</taxon>
        <taxon>Bacillales</taxon>
        <taxon>Paenibacillaceae</taxon>
        <taxon>Paenibacillus</taxon>
    </lineage>
</organism>
<dbReference type="Proteomes" id="UP000267798">
    <property type="component" value="Unassembled WGS sequence"/>
</dbReference>
<dbReference type="InterPro" id="IPR049215">
    <property type="entry name" value="DUF6809"/>
</dbReference>
<keyword evidence="2" id="KW-1185">Reference proteome</keyword>
<dbReference type="AlphaFoldDB" id="A0A3A6PKX0"/>
<dbReference type="RefSeq" id="WP_120111895.1">
    <property type="nucleotide sequence ID" value="NZ_QXQB01000003.1"/>
</dbReference>
<evidence type="ECO:0000313" key="2">
    <source>
        <dbReference type="Proteomes" id="UP000267798"/>
    </source>
</evidence>
<dbReference type="Pfam" id="PF20648">
    <property type="entry name" value="DUF6809"/>
    <property type="match status" value="1"/>
</dbReference>